<sequence>MPPLRINRGSPPLLATLRWCAFITASGADDVIGPLLLKCSYPVACILPDVDHPPPQHLLTPSVCSFSELDLLSGRHVRHERLIVMMLMMMMYSFLHAEKEKKDEPSIQHFNSIHSG</sequence>
<organism evidence="1 2">
    <name type="scientific">Dioscorea zingiberensis</name>
    <dbReference type="NCBI Taxonomy" id="325984"/>
    <lineage>
        <taxon>Eukaryota</taxon>
        <taxon>Viridiplantae</taxon>
        <taxon>Streptophyta</taxon>
        <taxon>Embryophyta</taxon>
        <taxon>Tracheophyta</taxon>
        <taxon>Spermatophyta</taxon>
        <taxon>Magnoliopsida</taxon>
        <taxon>Liliopsida</taxon>
        <taxon>Dioscoreales</taxon>
        <taxon>Dioscoreaceae</taxon>
        <taxon>Dioscorea</taxon>
    </lineage>
</organism>
<comment type="caution">
    <text evidence="1">The sequence shown here is derived from an EMBL/GenBank/DDBJ whole genome shotgun (WGS) entry which is preliminary data.</text>
</comment>
<reference evidence="1" key="1">
    <citation type="submission" date="2021-03" db="EMBL/GenBank/DDBJ databases">
        <authorList>
            <person name="Li Z."/>
            <person name="Yang C."/>
        </authorList>
    </citation>
    <scope>NUCLEOTIDE SEQUENCE</scope>
    <source>
        <strain evidence="1">Dzin_1.0</strain>
        <tissue evidence="1">Leaf</tissue>
    </source>
</reference>
<protein>
    <submittedName>
        <fullName evidence="1">Uncharacterized protein</fullName>
    </submittedName>
</protein>
<evidence type="ECO:0000313" key="2">
    <source>
        <dbReference type="Proteomes" id="UP001085076"/>
    </source>
</evidence>
<dbReference type="AlphaFoldDB" id="A0A9D5C832"/>
<keyword evidence="2" id="KW-1185">Reference proteome</keyword>
<reference evidence="1" key="2">
    <citation type="journal article" date="2022" name="Hortic Res">
        <title>The genome of Dioscorea zingiberensis sheds light on the biosynthesis, origin and evolution of the medicinally important diosgenin saponins.</title>
        <authorList>
            <person name="Li Y."/>
            <person name="Tan C."/>
            <person name="Li Z."/>
            <person name="Guo J."/>
            <person name="Li S."/>
            <person name="Chen X."/>
            <person name="Wang C."/>
            <person name="Dai X."/>
            <person name="Yang H."/>
            <person name="Song W."/>
            <person name="Hou L."/>
            <person name="Xu J."/>
            <person name="Tong Z."/>
            <person name="Xu A."/>
            <person name="Yuan X."/>
            <person name="Wang W."/>
            <person name="Yang Q."/>
            <person name="Chen L."/>
            <person name="Sun Z."/>
            <person name="Wang K."/>
            <person name="Pan B."/>
            <person name="Chen J."/>
            <person name="Bao Y."/>
            <person name="Liu F."/>
            <person name="Qi X."/>
            <person name="Gang D.R."/>
            <person name="Wen J."/>
            <person name="Li J."/>
        </authorList>
    </citation>
    <scope>NUCLEOTIDE SEQUENCE</scope>
    <source>
        <strain evidence="1">Dzin_1.0</strain>
    </source>
</reference>
<evidence type="ECO:0000313" key="1">
    <source>
        <dbReference type="EMBL" id="KAJ0968105.1"/>
    </source>
</evidence>
<dbReference type="Proteomes" id="UP001085076">
    <property type="component" value="Miscellaneous, Linkage group lg07"/>
</dbReference>
<accession>A0A9D5C832</accession>
<gene>
    <name evidence="1" type="ORF">J5N97_025022</name>
</gene>
<proteinExistence type="predicted"/>
<dbReference type="EMBL" id="JAGGNH010000007">
    <property type="protein sequence ID" value="KAJ0968105.1"/>
    <property type="molecule type" value="Genomic_DNA"/>
</dbReference>
<name>A0A9D5C832_9LILI</name>